<name>A0ABW5Y0I9_9BACL</name>
<evidence type="ECO:0000259" key="1">
    <source>
        <dbReference type="PROSITE" id="PS50943"/>
    </source>
</evidence>
<protein>
    <submittedName>
        <fullName evidence="2">Helix-turn-helix domain-containing protein</fullName>
    </submittedName>
</protein>
<comment type="caution">
    <text evidence="2">The sequence shown here is derived from an EMBL/GenBank/DDBJ whole genome shotgun (WGS) entry which is preliminary data.</text>
</comment>
<evidence type="ECO:0000313" key="3">
    <source>
        <dbReference type="Proteomes" id="UP001597568"/>
    </source>
</evidence>
<dbReference type="SUPFAM" id="SSF47413">
    <property type="entry name" value="lambda repressor-like DNA-binding domains"/>
    <property type="match status" value="1"/>
</dbReference>
<dbReference type="InterPro" id="IPR010982">
    <property type="entry name" value="Lambda_DNA-bd_dom_sf"/>
</dbReference>
<dbReference type="Pfam" id="PF01381">
    <property type="entry name" value="HTH_3"/>
    <property type="match status" value="1"/>
</dbReference>
<keyword evidence="3" id="KW-1185">Reference proteome</keyword>
<sequence length="73" mass="8465">MNKKQIGITLTELRGDESRLLVAEAIGISNSALQMYENGKRVPRDEIKVKIANYYNRSVQEIFFENEQHEMCC</sequence>
<feature type="domain" description="HTH cro/C1-type" evidence="1">
    <location>
        <begin position="22"/>
        <end position="62"/>
    </location>
</feature>
<organism evidence="2 3">
    <name type="scientific">Kurthia populi</name>
    <dbReference type="NCBI Taxonomy" id="1562132"/>
    <lineage>
        <taxon>Bacteria</taxon>
        <taxon>Bacillati</taxon>
        <taxon>Bacillota</taxon>
        <taxon>Bacilli</taxon>
        <taxon>Bacillales</taxon>
        <taxon>Caryophanaceae</taxon>
        <taxon>Kurthia</taxon>
    </lineage>
</organism>
<dbReference type="RefSeq" id="WP_380147575.1">
    <property type="nucleotide sequence ID" value="NZ_JBHUOR010000041.1"/>
</dbReference>
<proteinExistence type="predicted"/>
<dbReference type="CDD" id="cd00093">
    <property type="entry name" value="HTH_XRE"/>
    <property type="match status" value="1"/>
</dbReference>
<dbReference type="SMART" id="SM00530">
    <property type="entry name" value="HTH_XRE"/>
    <property type="match status" value="1"/>
</dbReference>
<dbReference type="PROSITE" id="PS50943">
    <property type="entry name" value="HTH_CROC1"/>
    <property type="match status" value="1"/>
</dbReference>
<dbReference type="EMBL" id="JBHUOR010000041">
    <property type="protein sequence ID" value="MFD2868519.1"/>
    <property type="molecule type" value="Genomic_DNA"/>
</dbReference>
<evidence type="ECO:0000313" key="2">
    <source>
        <dbReference type="EMBL" id="MFD2868519.1"/>
    </source>
</evidence>
<dbReference type="Gene3D" id="1.10.260.40">
    <property type="entry name" value="lambda repressor-like DNA-binding domains"/>
    <property type="match status" value="1"/>
</dbReference>
<accession>A0ABW5Y0I9</accession>
<dbReference type="Proteomes" id="UP001597568">
    <property type="component" value="Unassembled WGS sequence"/>
</dbReference>
<reference evidence="3" key="1">
    <citation type="journal article" date="2019" name="Int. J. Syst. Evol. Microbiol.">
        <title>The Global Catalogue of Microorganisms (GCM) 10K type strain sequencing project: providing services to taxonomists for standard genome sequencing and annotation.</title>
        <authorList>
            <consortium name="The Broad Institute Genomics Platform"/>
            <consortium name="The Broad Institute Genome Sequencing Center for Infectious Disease"/>
            <person name="Wu L."/>
            <person name="Ma J."/>
        </authorList>
    </citation>
    <scope>NUCLEOTIDE SEQUENCE [LARGE SCALE GENOMIC DNA]</scope>
    <source>
        <strain evidence="3">KCTC 33522</strain>
    </source>
</reference>
<dbReference type="InterPro" id="IPR001387">
    <property type="entry name" value="Cro/C1-type_HTH"/>
</dbReference>
<gene>
    <name evidence="2" type="ORF">ACFSY7_08405</name>
</gene>